<dbReference type="Proteomes" id="UP000076858">
    <property type="component" value="Unassembled WGS sequence"/>
</dbReference>
<feature type="transmembrane region" description="Helical" evidence="1">
    <location>
        <begin position="6"/>
        <end position="26"/>
    </location>
</feature>
<keyword evidence="1" id="KW-1133">Transmembrane helix</keyword>
<keyword evidence="3" id="KW-1185">Reference proteome</keyword>
<proteinExistence type="predicted"/>
<name>A0A164ZMD3_9CRUS</name>
<evidence type="ECO:0000313" key="3">
    <source>
        <dbReference type="Proteomes" id="UP000076858"/>
    </source>
</evidence>
<organism evidence="2 3">
    <name type="scientific">Daphnia magna</name>
    <dbReference type="NCBI Taxonomy" id="35525"/>
    <lineage>
        <taxon>Eukaryota</taxon>
        <taxon>Metazoa</taxon>
        <taxon>Ecdysozoa</taxon>
        <taxon>Arthropoda</taxon>
        <taxon>Crustacea</taxon>
        <taxon>Branchiopoda</taxon>
        <taxon>Diplostraca</taxon>
        <taxon>Cladocera</taxon>
        <taxon>Anomopoda</taxon>
        <taxon>Daphniidae</taxon>
        <taxon>Daphnia</taxon>
    </lineage>
</organism>
<evidence type="ECO:0000313" key="2">
    <source>
        <dbReference type="EMBL" id="KZS16515.1"/>
    </source>
</evidence>
<accession>A0A164ZMD3</accession>
<dbReference type="EMBL" id="LRGB01000704">
    <property type="protein sequence ID" value="KZS16515.1"/>
    <property type="molecule type" value="Genomic_DNA"/>
</dbReference>
<dbReference type="AlphaFoldDB" id="A0A164ZMD3"/>
<keyword evidence="1" id="KW-0812">Transmembrane</keyword>
<gene>
    <name evidence="2" type="ORF">APZ42_017749</name>
</gene>
<evidence type="ECO:0000256" key="1">
    <source>
        <dbReference type="SAM" id="Phobius"/>
    </source>
</evidence>
<comment type="caution">
    <text evidence="2">The sequence shown here is derived from an EMBL/GenBank/DDBJ whole genome shotgun (WGS) entry which is preliminary data.</text>
</comment>
<keyword evidence="1" id="KW-0472">Membrane</keyword>
<reference evidence="2 3" key="1">
    <citation type="submission" date="2016-03" db="EMBL/GenBank/DDBJ databases">
        <title>EvidentialGene: Evidence-directed Construction of Genes on Genomes.</title>
        <authorList>
            <person name="Gilbert D.G."/>
            <person name="Choi J.-H."/>
            <person name="Mockaitis K."/>
            <person name="Colbourne J."/>
            <person name="Pfrender M."/>
        </authorList>
    </citation>
    <scope>NUCLEOTIDE SEQUENCE [LARGE SCALE GENOMIC DNA]</scope>
    <source>
        <strain evidence="2 3">Xinb3</strain>
        <tissue evidence="2">Complete organism</tissue>
    </source>
</reference>
<protein>
    <submittedName>
        <fullName evidence="2">Uncharacterized protein</fullName>
    </submittedName>
</protein>
<sequence length="50" mass="6015">MLIITTVWFLDFFWWLLPGLSNFVVFRASESCLLSNYWCLREKDVREPAT</sequence>